<dbReference type="FunFam" id="3.40.50.1010:FF:000020">
    <property type="entry name" value="20S-pre-rRNA D-site endonuclease NOB1"/>
    <property type="match status" value="1"/>
</dbReference>
<evidence type="ECO:0000256" key="10">
    <source>
        <dbReference type="SAM" id="MobiDB-lite"/>
    </source>
</evidence>
<sequence length="405" mass="46280">MGRYIILDTGAILRLGKHDFMEDVLLTVPSVIREVKDKKALEKMFYLQDRIQVMEPSEQDCGFVKKFSKETGDFGFLSETDFQVIALTLSYHKKYDEILKLNSKPREISFVTKPEEAGNCEKGMDEDLQEAEMEAGEQKEQSMEDEDEWETVNGQSSRREEVQTEDEEEEDDEDEEDEVGEENEEVSKGLEDDVFSGGWITKANITSVMGGLSSGSQSHFVVACMTTDYSMQNVLLQMGLNLVEIHGLSVKTIKRWGLLCCGCYTYERDTSRKFCGKCGNATLDRVPIKVYSDGTIELDCYRKKVNLRGTIYSIPKPKRGVRNQEIILAEDQLMMGGRQRLLNHQRKKWEKACKERDPFSNSGADLESSWGKQFGSFRYPEIKIGMGRGNPNSNSWQKKRSNKKK</sequence>
<comment type="caution">
    <text evidence="13">The sequence shown here is derived from an EMBL/GenBank/DDBJ whole genome shotgun (WGS) entry which is preliminary data.</text>
</comment>
<dbReference type="GO" id="GO:0046872">
    <property type="term" value="F:metal ion binding"/>
    <property type="evidence" value="ECO:0007669"/>
    <property type="project" value="UniProtKB-UniRule"/>
</dbReference>
<evidence type="ECO:0000256" key="4">
    <source>
        <dbReference type="ARBA" id="ARBA00022723"/>
    </source>
</evidence>
<reference evidence="13 14" key="1">
    <citation type="submission" date="2014-04" db="EMBL/GenBank/DDBJ databases">
        <title>Comparative Genomics of Cryptosporidium Species.</title>
        <authorList>
            <person name="Silva J.C."/>
            <person name="Su Q."/>
            <person name="Chalmers R."/>
            <person name="Chibucos M.C."/>
            <person name="Elwin K."/>
            <person name="Godinez A."/>
            <person name="Guo F."/>
            <person name="Huynh K."/>
            <person name="Orvis J."/>
            <person name="Ott S."/>
            <person name="Sadzewicz L."/>
            <person name="Sengamalay N."/>
            <person name="Shetty A."/>
            <person name="Sun M."/>
            <person name="Tallon L."/>
            <person name="Xiao L."/>
            <person name="Zhang H."/>
            <person name="Fraser C.M."/>
            <person name="Zhu G."/>
            <person name="Kissinger J."/>
            <person name="Widmer G."/>
        </authorList>
    </citation>
    <scope>NUCLEOTIDE SEQUENCE [LARGE SCALE GENOMIC DNA]</scope>
    <source>
        <strain evidence="13 14">UKMEL1</strain>
    </source>
</reference>
<dbReference type="InterPro" id="IPR014881">
    <property type="entry name" value="NOB1_Zn-bd"/>
</dbReference>
<keyword evidence="3" id="KW-0540">Nuclease</keyword>
<evidence type="ECO:0000259" key="12">
    <source>
        <dbReference type="Pfam" id="PF17146"/>
    </source>
</evidence>
<dbReference type="GO" id="GO:0016787">
    <property type="term" value="F:hydrolase activity"/>
    <property type="evidence" value="ECO:0007669"/>
    <property type="project" value="UniProtKB-KW"/>
</dbReference>
<dbReference type="InterPro" id="IPR039907">
    <property type="entry name" value="NOB1"/>
</dbReference>
<keyword evidence="7 8" id="KW-0539">Nucleus</keyword>
<dbReference type="GO" id="GO:0005737">
    <property type="term" value="C:cytoplasm"/>
    <property type="evidence" value="ECO:0007669"/>
    <property type="project" value="UniProtKB-ARBA"/>
</dbReference>
<dbReference type="Gene3D" id="3.40.50.1010">
    <property type="entry name" value="5'-nuclease"/>
    <property type="match status" value="1"/>
</dbReference>
<evidence type="ECO:0000256" key="6">
    <source>
        <dbReference type="ARBA" id="ARBA00022833"/>
    </source>
</evidence>
<dbReference type="Pfam" id="PF08772">
    <property type="entry name" value="Zn_ribbon_NOB1"/>
    <property type="match status" value="1"/>
</dbReference>
<dbReference type="PANTHER" id="PTHR12814">
    <property type="entry name" value="RNA-BINDING PROTEIN NOB1"/>
    <property type="match status" value="1"/>
</dbReference>
<evidence type="ECO:0000256" key="7">
    <source>
        <dbReference type="ARBA" id="ARBA00023242"/>
    </source>
</evidence>
<dbReference type="Pfam" id="PF17146">
    <property type="entry name" value="PIN_6"/>
    <property type="match status" value="1"/>
</dbReference>
<dbReference type="InterPro" id="IPR036283">
    <property type="entry name" value="NOB1_Zf-like_sf"/>
</dbReference>
<dbReference type="GO" id="GO:0030490">
    <property type="term" value="P:maturation of SSU-rRNA"/>
    <property type="evidence" value="ECO:0007669"/>
    <property type="project" value="TreeGrafter"/>
</dbReference>
<feature type="binding site" evidence="9">
    <location>
        <position position="263"/>
    </location>
    <ligand>
        <name>Zn(2+)</name>
        <dbReference type="ChEBI" id="CHEBI:29105"/>
    </ligand>
</feature>
<dbReference type="SUPFAM" id="SSF144206">
    <property type="entry name" value="NOB1 zinc finger-like"/>
    <property type="match status" value="1"/>
</dbReference>
<comment type="subcellular location">
    <subcellularLocation>
        <location evidence="1">Nucleus</location>
    </subcellularLocation>
</comment>
<organism evidence="13 14">
    <name type="scientific">Cryptosporidium meleagridis</name>
    <dbReference type="NCBI Taxonomy" id="93969"/>
    <lineage>
        <taxon>Eukaryota</taxon>
        <taxon>Sar</taxon>
        <taxon>Alveolata</taxon>
        <taxon>Apicomplexa</taxon>
        <taxon>Conoidasida</taxon>
        <taxon>Coccidia</taxon>
        <taxon>Eucoccidiorida</taxon>
        <taxon>Eimeriorina</taxon>
        <taxon>Cryptosporidiidae</taxon>
        <taxon>Cryptosporidium</taxon>
    </lineage>
</organism>
<feature type="region of interest" description="Disordered" evidence="10">
    <location>
        <begin position="383"/>
        <end position="405"/>
    </location>
</feature>
<feature type="binding site" evidence="9">
    <location>
        <position position="278"/>
    </location>
    <ligand>
        <name>Zn(2+)</name>
        <dbReference type="ChEBI" id="CHEBI:29105"/>
    </ligand>
</feature>
<feature type="binding site" evidence="9">
    <location>
        <position position="260"/>
    </location>
    <ligand>
        <name>Zn(2+)</name>
        <dbReference type="ChEBI" id="CHEBI:29105"/>
    </ligand>
</feature>
<dbReference type="GO" id="GO:0030688">
    <property type="term" value="C:preribosome, small subunit precursor"/>
    <property type="evidence" value="ECO:0007669"/>
    <property type="project" value="TreeGrafter"/>
</dbReference>
<evidence type="ECO:0000256" key="5">
    <source>
        <dbReference type="ARBA" id="ARBA00022801"/>
    </source>
</evidence>
<dbReference type="Gene3D" id="6.20.210.10">
    <property type="entry name" value="Nin one binding (NOB1), Zn-ribbon-like"/>
    <property type="match status" value="1"/>
</dbReference>
<feature type="domain" description="Nin one binding (NOB1) Zn-ribbon-like" evidence="11">
    <location>
        <begin position="250"/>
        <end position="320"/>
    </location>
</feature>
<evidence type="ECO:0000256" key="8">
    <source>
        <dbReference type="PIRNR" id="PIRNR037125"/>
    </source>
</evidence>
<evidence type="ECO:0000313" key="14">
    <source>
        <dbReference type="Proteomes" id="UP000236928"/>
    </source>
</evidence>
<keyword evidence="5" id="KW-0378">Hydrolase</keyword>
<dbReference type="PIRSF" id="PIRSF037125">
    <property type="entry name" value="D-site_20S_pre-rRNA_nuclease"/>
    <property type="match status" value="1"/>
</dbReference>
<evidence type="ECO:0000256" key="2">
    <source>
        <dbReference type="ARBA" id="ARBA00005858"/>
    </source>
</evidence>
<dbReference type="EMBL" id="JIBK01000039">
    <property type="protein sequence ID" value="POM84079.1"/>
    <property type="molecule type" value="Genomic_DNA"/>
</dbReference>
<evidence type="ECO:0000259" key="11">
    <source>
        <dbReference type="Pfam" id="PF08772"/>
    </source>
</evidence>
<evidence type="ECO:0000313" key="13">
    <source>
        <dbReference type="EMBL" id="POM84079.1"/>
    </source>
</evidence>
<keyword evidence="14" id="KW-1185">Reference proteome</keyword>
<dbReference type="GO" id="GO:0004521">
    <property type="term" value="F:RNA endonuclease activity"/>
    <property type="evidence" value="ECO:0007669"/>
    <property type="project" value="UniProtKB-UniRule"/>
</dbReference>
<feature type="domain" description="Ribonuclease PIN" evidence="12">
    <location>
        <begin position="5"/>
        <end position="89"/>
    </location>
</feature>
<dbReference type="InterPro" id="IPR017117">
    <property type="entry name" value="Nob1_euk"/>
</dbReference>
<dbReference type="VEuPathDB" id="CryptoDB:CmeUKMEL1_10600"/>
<dbReference type="CDD" id="cd09876">
    <property type="entry name" value="PIN_Nob1-like"/>
    <property type="match status" value="1"/>
</dbReference>
<comment type="similarity">
    <text evidence="2 8">Belongs to the NOB1 family.</text>
</comment>
<keyword evidence="4 8" id="KW-0479">Metal-binding</keyword>
<dbReference type="InterPro" id="IPR033411">
    <property type="entry name" value="Ribonuclease_PIN"/>
</dbReference>
<name>A0A2P4Z231_9CRYT</name>
<dbReference type="PANTHER" id="PTHR12814:SF2">
    <property type="entry name" value="RNA-BINDING PROTEIN NOB1"/>
    <property type="match status" value="1"/>
</dbReference>
<evidence type="ECO:0000256" key="9">
    <source>
        <dbReference type="PIRSR" id="PIRSR037125-1"/>
    </source>
</evidence>
<feature type="binding site" evidence="9">
    <location>
        <position position="275"/>
    </location>
    <ligand>
        <name>Zn(2+)</name>
        <dbReference type="ChEBI" id="CHEBI:29105"/>
    </ligand>
</feature>
<accession>A0A2P4Z231</accession>
<dbReference type="Proteomes" id="UP000236928">
    <property type="component" value="Unassembled WGS sequence"/>
</dbReference>
<keyword evidence="6 8" id="KW-0862">Zinc</keyword>
<feature type="region of interest" description="Disordered" evidence="10">
    <location>
        <begin position="128"/>
        <end position="191"/>
    </location>
</feature>
<dbReference type="AlphaFoldDB" id="A0A2P4Z231"/>
<feature type="compositionally biased region" description="Acidic residues" evidence="10">
    <location>
        <begin position="163"/>
        <end position="184"/>
    </location>
</feature>
<gene>
    <name evidence="13" type="ORF">CmeUKMEL1_10600</name>
</gene>
<evidence type="ECO:0000256" key="3">
    <source>
        <dbReference type="ARBA" id="ARBA00022722"/>
    </source>
</evidence>
<protein>
    <submittedName>
        <fullName evidence="13">Nin one binding (NOB1) Zn-ribbon like family protein</fullName>
    </submittedName>
</protein>
<evidence type="ECO:0000256" key="1">
    <source>
        <dbReference type="ARBA" id="ARBA00004123"/>
    </source>
</evidence>
<dbReference type="OrthoDB" id="446759at2759"/>
<proteinExistence type="inferred from homology"/>
<dbReference type="GO" id="GO:0031981">
    <property type="term" value="C:nuclear lumen"/>
    <property type="evidence" value="ECO:0007669"/>
    <property type="project" value="UniProtKB-ARBA"/>
</dbReference>